<geneLocation type="plasmid" evidence="1">
    <name>pKM0218</name>
</geneLocation>
<proteinExistence type="predicted"/>
<name>A0A4Y1NN27_9STAP</name>
<evidence type="ECO:0000313" key="1">
    <source>
        <dbReference type="EMBL" id="AXE75020.1"/>
    </source>
</evidence>
<accession>A0A4Y1NN27</accession>
<dbReference type="EMBL" id="MF477836">
    <property type="protein sequence ID" value="AXE75020.1"/>
    <property type="molecule type" value="Genomic_DNA"/>
</dbReference>
<organism evidence="1">
    <name type="scientific">Macrococcoides canis</name>
    <dbReference type="NCBI Taxonomy" id="1855823"/>
    <lineage>
        <taxon>Bacteria</taxon>
        <taxon>Bacillati</taxon>
        <taxon>Bacillota</taxon>
        <taxon>Bacilli</taxon>
        <taxon>Bacillales</taxon>
        <taxon>Staphylococcaceae</taxon>
        <taxon>Macrococcoides</taxon>
    </lineage>
</organism>
<reference evidence="1" key="1">
    <citation type="journal article" date="2019" name="J. Antimicrob. Chemother.">
        <title>Macrococcus canis contains recombinogenic methicillin resistance elements and the mecB plasmid found in Staphylococcus aureus.</title>
        <authorList>
            <person name="Chanchaithong P."/>
            <person name="Perreten V."/>
            <person name="Schwendener S."/>
        </authorList>
    </citation>
    <scope>NUCLEOTIDE SEQUENCE</scope>
    <source>
        <strain evidence="1">KM0218</strain>
        <plasmid evidence="1">pKM0218</plasmid>
    </source>
</reference>
<dbReference type="Pfam" id="PF18928">
    <property type="entry name" value="DUF5677"/>
    <property type="match status" value="1"/>
</dbReference>
<dbReference type="InterPro" id="IPR043733">
    <property type="entry name" value="DUF5677"/>
</dbReference>
<dbReference type="RefSeq" id="WP_159372514.1">
    <property type="nucleotide sequence ID" value="NZ_MF477836.1"/>
</dbReference>
<dbReference type="AlphaFoldDB" id="A0A4Y1NN27"/>
<sequence length="266" mass="32172">MNEIIVKCKYLNKIPLQLIEKVQPRELSSQDLAFIQLIDSYASHYKSIEVLIKNNTYSSISIITRVLFEHYIYIKYLLEADTETRAKKFLFHARYERGKIYENIYLDNDRGSEIRKEFNLNYEEIQKFVKETNYMQEKEEFIIEYKKILQNKRNWYNHSGNINNFAKLCEYLNESILYEILYQSWSLDVHVRGNKNFNLKNIDSNNAYLELIEYDPIETDLIIKSVQRLTIDIVRMIYEKYKMKNELALFNINLKYKADDIIKKRK</sequence>
<keyword evidence="1" id="KW-0614">Plasmid</keyword>
<protein>
    <submittedName>
        <fullName evidence="1">Uncharacterized protein</fullName>
    </submittedName>
</protein>